<dbReference type="RefSeq" id="XP_003054954.1">
    <property type="nucleotide sequence ID" value="XM_003054908.1"/>
</dbReference>
<name>C1MHH5_MICPC</name>
<proteinExistence type="predicted"/>
<feature type="region of interest" description="Disordered" evidence="1">
    <location>
        <begin position="429"/>
        <end position="589"/>
    </location>
</feature>
<organism evidence="3">
    <name type="scientific">Micromonas pusilla (strain CCMP1545)</name>
    <name type="common">Picoplanktonic green alga</name>
    <dbReference type="NCBI Taxonomy" id="564608"/>
    <lineage>
        <taxon>Eukaryota</taxon>
        <taxon>Viridiplantae</taxon>
        <taxon>Chlorophyta</taxon>
        <taxon>Mamiellophyceae</taxon>
        <taxon>Mamiellales</taxon>
        <taxon>Mamiellaceae</taxon>
        <taxon>Micromonas</taxon>
    </lineage>
</organism>
<evidence type="ECO:0000313" key="2">
    <source>
        <dbReference type="EMBL" id="EEH60206.1"/>
    </source>
</evidence>
<feature type="compositionally biased region" description="Basic and acidic residues" evidence="1">
    <location>
        <begin position="157"/>
        <end position="178"/>
    </location>
</feature>
<feature type="region of interest" description="Disordered" evidence="1">
    <location>
        <begin position="155"/>
        <end position="394"/>
    </location>
</feature>
<gene>
    <name evidence="2" type="ORF">MICPUCDRAFT_37895</name>
</gene>
<accession>C1MHH5</accession>
<dbReference type="OMA" id="ERAINIC"/>
<keyword evidence="3" id="KW-1185">Reference proteome</keyword>
<feature type="compositionally biased region" description="Acidic residues" evidence="1">
    <location>
        <begin position="483"/>
        <end position="497"/>
    </location>
</feature>
<reference evidence="2 3" key="1">
    <citation type="journal article" date="2009" name="Science">
        <title>Green evolution and dynamic adaptations revealed by genomes of the marine picoeukaryotes Micromonas.</title>
        <authorList>
            <person name="Worden A.Z."/>
            <person name="Lee J.H."/>
            <person name="Mock T."/>
            <person name="Rouze P."/>
            <person name="Simmons M.P."/>
            <person name="Aerts A.L."/>
            <person name="Allen A.E."/>
            <person name="Cuvelier M.L."/>
            <person name="Derelle E."/>
            <person name="Everett M.V."/>
            <person name="Foulon E."/>
            <person name="Grimwood J."/>
            <person name="Gundlach H."/>
            <person name="Henrissat B."/>
            <person name="Napoli C."/>
            <person name="McDonald S.M."/>
            <person name="Parker M.S."/>
            <person name="Rombauts S."/>
            <person name="Salamov A."/>
            <person name="Von Dassow P."/>
            <person name="Badger J.H."/>
            <person name="Coutinho P.M."/>
            <person name="Demir E."/>
            <person name="Dubchak I."/>
            <person name="Gentemann C."/>
            <person name="Eikrem W."/>
            <person name="Gready J.E."/>
            <person name="John U."/>
            <person name="Lanier W."/>
            <person name="Lindquist E.A."/>
            <person name="Lucas S."/>
            <person name="Mayer K.F."/>
            <person name="Moreau H."/>
            <person name="Not F."/>
            <person name="Otillar R."/>
            <person name="Panaud O."/>
            <person name="Pangilinan J."/>
            <person name="Paulsen I."/>
            <person name="Piegu B."/>
            <person name="Poliakov A."/>
            <person name="Robbens S."/>
            <person name="Schmutz J."/>
            <person name="Toulza E."/>
            <person name="Wyss T."/>
            <person name="Zelensky A."/>
            <person name="Zhou K."/>
            <person name="Armbrust E.V."/>
            <person name="Bhattacharya D."/>
            <person name="Goodenough U.W."/>
            <person name="Van de Peer Y."/>
            <person name="Grigoriev I.V."/>
        </authorList>
    </citation>
    <scope>NUCLEOTIDE SEQUENCE [LARGE SCALE GENOMIC DNA]</scope>
    <source>
        <strain evidence="2 3">CCMP1545</strain>
    </source>
</reference>
<feature type="compositionally biased region" description="Acidic residues" evidence="1">
    <location>
        <begin position="532"/>
        <end position="550"/>
    </location>
</feature>
<feature type="compositionally biased region" description="Basic and acidic residues" evidence="1">
    <location>
        <begin position="464"/>
        <end position="475"/>
    </location>
</feature>
<feature type="region of interest" description="Disordered" evidence="1">
    <location>
        <begin position="1"/>
        <end position="26"/>
    </location>
</feature>
<dbReference type="KEGG" id="mpp:MICPUCDRAFT_37895"/>
<evidence type="ECO:0000313" key="3">
    <source>
        <dbReference type="Proteomes" id="UP000001876"/>
    </source>
</evidence>
<feature type="compositionally biased region" description="Polar residues" evidence="1">
    <location>
        <begin position="447"/>
        <end position="458"/>
    </location>
</feature>
<sequence>MSSFPASPGRRAHVVASRPYPRSGMRRGVSSVFATRWESLRDDERRELAEMRVRHAAGVERLSSRCITAALGLRADREPSAKMQALGHLVKAKMASGEFAAAWEARNAANKVALEERLRAEDAVLESSAAVENVQHLLAQQEDELDELRRRQRARRTRLEREEKKATEDQNRRWRERAGAGATVDRAFAASASTRHCHSPPETATPRDEDRGGAPAWAETPATPHFATPGETRVPTKTRLPMTPPPPPPPSPSPSRSRALDAFLRASGRDAAETAAAPASSPGGAAGAMAAGLISRVGDARAASSRPPSERAALERAPAAAPVVASASPPPPTTTTRPSPSPYAFGSRPSWTRAPRAPVYEPPEARARPVPVVEPDRNPRPLQTRPENVPPLNLSLALTREETRAKTFARAKTPETRAAAVHAYGDGVTRGFSASDGRQRGAELTSPWGSKTAWTSGQVFIRGDASENQKSRGGDDDAGSGWSDDDSSTTTVDEGDDAVWGKSKGAFRSRVLEKGGRVGGVDMRRVGAASEDGGDGDGGDGGDASEDAEEGGARGRRPTGSFAAQRRAPRHGVHLPSAVELNTPLKVQT</sequence>
<feature type="compositionally biased region" description="Low complexity" evidence="1">
    <location>
        <begin position="315"/>
        <end position="327"/>
    </location>
</feature>
<dbReference type="EMBL" id="GG663735">
    <property type="protein sequence ID" value="EEH60206.1"/>
    <property type="molecule type" value="Genomic_DNA"/>
</dbReference>
<dbReference type="OrthoDB" id="10689901at2759"/>
<evidence type="ECO:0000256" key="1">
    <source>
        <dbReference type="SAM" id="MobiDB-lite"/>
    </source>
</evidence>
<dbReference type="AlphaFoldDB" id="C1MHH5"/>
<feature type="compositionally biased region" description="Low complexity" evidence="1">
    <location>
        <begin position="273"/>
        <end position="292"/>
    </location>
</feature>
<dbReference type="GeneID" id="9680684"/>
<feature type="compositionally biased region" description="Pro residues" evidence="1">
    <location>
        <begin position="242"/>
        <end position="253"/>
    </location>
</feature>
<dbReference type="Proteomes" id="UP000001876">
    <property type="component" value="Unassembled WGS sequence"/>
</dbReference>
<protein>
    <submittedName>
        <fullName evidence="2">Predicted protein</fullName>
    </submittedName>
</protein>